<evidence type="ECO:0000313" key="3">
    <source>
        <dbReference type="Proteomes" id="UP001142400"/>
    </source>
</evidence>
<dbReference type="EMBL" id="JANIIC010000030">
    <property type="protein sequence ID" value="MCQ8832209.1"/>
    <property type="molecule type" value="Genomic_DNA"/>
</dbReference>
<reference evidence="2" key="1">
    <citation type="submission" date="2022-06" db="EMBL/GenBank/DDBJ databases">
        <title>WGS of actinobacteria.</title>
        <authorList>
            <person name="Thawai C."/>
        </authorList>
    </citation>
    <scope>NUCLEOTIDE SEQUENCE</scope>
    <source>
        <strain evidence="2">DSM 42010</strain>
    </source>
</reference>
<dbReference type="InterPro" id="IPR005183">
    <property type="entry name" value="DUF305_CopM-like"/>
</dbReference>
<dbReference type="Pfam" id="PF03713">
    <property type="entry name" value="DUF305"/>
    <property type="match status" value="1"/>
</dbReference>
<name>A0A9X2LZ20_STRMQ</name>
<protein>
    <submittedName>
        <fullName evidence="2">DUF305 domain-containing protein</fullName>
    </submittedName>
</protein>
<dbReference type="Gene3D" id="1.20.1260.10">
    <property type="match status" value="1"/>
</dbReference>
<dbReference type="InterPro" id="IPR012347">
    <property type="entry name" value="Ferritin-like"/>
</dbReference>
<accession>A0A9X2LZ20</accession>
<comment type="caution">
    <text evidence="2">The sequence shown here is derived from an EMBL/GenBank/DDBJ whole genome shotgun (WGS) entry which is preliminary data.</text>
</comment>
<dbReference type="RefSeq" id="WP_257633060.1">
    <property type="nucleotide sequence ID" value="NZ_JANIIC010000030.1"/>
</dbReference>
<evidence type="ECO:0000313" key="2">
    <source>
        <dbReference type="EMBL" id="MCQ8832209.1"/>
    </source>
</evidence>
<dbReference type="PANTHER" id="PTHR36933">
    <property type="entry name" value="SLL0788 PROTEIN"/>
    <property type="match status" value="1"/>
</dbReference>
<organism evidence="2 3">
    <name type="scientific">Streptomyces malaysiensis subsp. samsunensis</name>
    <dbReference type="NCBI Taxonomy" id="459658"/>
    <lineage>
        <taxon>Bacteria</taxon>
        <taxon>Bacillati</taxon>
        <taxon>Actinomycetota</taxon>
        <taxon>Actinomycetes</taxon>
        <taxon>Kitasatosporales</taxon>
        <taxon>Streptomycetaceae</taxon>
        <taxon>Streptomyces</taxon>
        <taxon>Streptomyces violaceusniger group</taxon>
    </lineage>
</organism>
<proteinExistence type="predicted"/>
<sequence>MGGMDHGSASPMPGMMDDQQMNEMKHASGRAFDTMFLTMMIKHHEGAVQLGKAEKKQGAYGPAKALADDIITTRTAQIIQMRKMPGTD</sequence>
<dbReference type="Proteomes" id="UP001142400">
    <property type="component" value="Unassembled WGS sequence"/>
</dbReference>
<dbReference type="PANTHER" id="PTHR36933:SF1">
    <property type="entry name" value="SLL0788 PROTEIN"/>
    <property type="match status" value="1"/>
</dbReference>
<evidence type="ECO:0000259" key="1">
    <source>
        <dbReference type="Pfam" id="PF03713"/>
    </source>
</evidence>
<dbReference type="AlphaFoldDB" id="A0A9X2LZ20"/>
<keyword evidence="3" id="KW-1185">Reference proteome</keyword>
<gene>
    <name evidence="2" type="ORF">NQU54_24895</name>
</gene>
<feature type="domain" description="DUF305" evidence="1">
    <location>
        <begin position="4"/>
        <end position="84"/>
    </location>
</feature>